<dbReference type="PANTHER" id="PTHR10029">
    <property type="entry name" value="ACYLPHOSPHATASE"/>
    <property type="match status" value="1"/>
</dbReference>
<evidence type="ECO:0000256" key="2">
    <source>
        <dbReference type="ARBA" id="ARBA00012150"/>
    </source>
</evidence>
<evidence type="ECO:0000259" key="7">
    <source>
        <dbReference type="PROSITE" id="PS51160"/>
    </source>
</evidence>
<evidence type="ECO:0000256" key="1">
    <source>
        <dbReference type="ARBA" id="ARBA00005614"/>
    </source>
</evidence>
<dbReference type="SUPFAM" id="SSF54975">
    <property type="entry name" value="Acylphosphatase/BLUF domain-like"/>
    <property type="match status" value="1"/>
</dbReference>
<sequence>VFFRKFTSETAHKYGLKGWVKNTERGTVVGTVQGPDDKVKTMKEWLAKVGSKKSQITKCDFHNESPISSYSFTAFEIIRDDEKKLKKKKLKPRLSHP</sequence>
<dbReference type="EC" id="3.6.1.7" evidence="2 5"/>
<proteinExistence type="inferred from homology"/>
<protein>
    <recommendedName>
        <fullName evidence="2 5">acylphosphatase</fullName>
        <ecNumber evidence="2 5">3.6.1.7</ecNumber>
    </recommendedName>
</protein>
<keyword evidence="3 5" id="KW-0378">Hydrolase</keyword>
<feature type="domain" description="Acylphosphatase-like" evidence="7">
    <location>
        <begin position="1"/>
        <end position="79"/>
    </location>
</feature>
<feature type="active site" evidence="5">
    <location>
        <position position="22"/>
    </location>
</feature>
<name>A0AAD9PE85_RIDPI</name>
<dbReference type="InterPro" id="IPR036046">
    <property type="entry name" value="Acylphosphatase-like_dom_sf"/>
</dbReference>
<evidence type="ECO:0000256" key="4">
    <source>
        <dbReference type="ARBA" id="ARBA00047645"/>
    </source>
</evidence>
<keyword evidence="9" id="KW-1185">Reference proteome</keyword>
<comment type="similarity">
    <text evidence="1 6">Belongs to the acylphosphatase family.</text>
</comment>
<feature type="active site" evidence="5">
    <location>
        <position position="4"/>
    </location>
</feature>
<dbReference type="InterPro" id="IPR001792">
    <property type="entry name" value="Acylphosphatase-like_dom"/>
</dbReference>
<evidence type="ECO:0000256" key="3">
    <source>
        <dbReference type="ARBA" id="ARBA00022801"/>
    </source>
</evidence>
<evidence type="ECO:0000256" key="5">
    <source>
        <dbReference type="PROSITE-ProRule" id="PRU00520"/>
    </source>
</evidence>
<dbReference type="Proteomes" id="UP001209878">
    <property type="component" value="Unassembled WGS sequence"/>
</dbReference>
<dbReference type="GO" id="GO:0003998">
    <property type="term" value="F:acylphosphatase activity"/>
    <property type="evidence" value="ECO:0007669"/>
    <property type="project" value="UniProtKB-EC"/>
</dbReference>
<organism evidence="8 9">
    <name type="scientific">Ridgeia piscesae</name>
    <name type="common">Tubeworm</name>
    <dbReference type="NCBI Taxonomy" id="27915"/>
    <lineage>
        <taxon>Eukaryota</taxon>
        <taxon>Metazoa</taxon>
        <taxon>Spiralia</taxon>
        <taxon>Lophotrochozoa</taxon>
        <taxon>Annelida</taxon>
        <taxon>Polychaeta</taxon>
        <taxon>Sedentaria</taxon>
        <taxon>Canalipalpata</taxon>
        <taxon>Sabellida</taxon>
        <taxon>Siboglinidae</taxon>
        <taxon>Ridgeia</taxon>
    </lineage>
</organism>
<dbReference type="PRINTS" id="PR00112">
    <property type="entry name" value="ACYLPHPHTASE"/>
</dbReference>
<reference evidence="8" key="1">
    <citation type="journal article" date="2023" name="Mol. Biol. Evol.">
        <title>Third-Generation Sequencing Reveals the Adaptive Role of the Epigenome in Three Deep-Sea Polychaetes.</title>
        <authorList>
            <person name="Perez M."/>
            <person name="Aroh O."/>
            <person name="Sun Y."/>
            <person name="Lan Y."/>
            <person name="Juniper S.K."/>
            <person name="Young C.R."/>
            <person name="Angers B."/>
            <person name="Qian P.Y."/>
        </authorList>
    </citation>
    <scope>NUCLEOTIDE SEQUENCE</scope>
    <source>
        <strain evidence="8">R07B-5</strain>
    </source>
</reference>
<dbReference type="PROSITE" id="PS51160">
    <property type="entry name" value="ACYLPHOSPHATASE_3"/>
    <property type="match status" value="1"/>
</dbReference>
<dbReference type="AlphaFoldDB" id="A0AAD9PE85"/>
<evidence type="ECO:0000256" key="6">
    <source>
        <dbReference type="RuleBase" id="RU004168"/>
    </source>
</evidence>
<gene>
    <name evidence="8" type="ORF">NP493_20g08041</name>
</gene>
<dbReference type="InterPro" id="IPR017968">
    <property type="entry name" value="Acylphosphatase_CS"/>
</dbReference>
<evidence type="ECO:0000313" key="9">
    <source>
        <dbReference type="Proteomes" id="UP001209878"/>
    </source>
</evidence>
<dbReference type="PANTHER" id="PTHR10029:SF3">
    <property type="entry name" value="ACYLPHOSPHATASE-RELATED"/>
    <property type="match status" value="1"/>
</dbReference>
<dbReference type="InterPro" id="IPR020456">
    <property type="entry name" value="Acylphosphatase"/>
</dbReference>
<feature type="non-terminal residue" evidence="8">
    <location>
        <position position="97"/>
    </location>
</feature>
<dbReference type="Pfam" id="PF00708">
    <property type="entry name" value="Acylphosphatase"/>
    <property type="match status" value="1"/>
</dbReference>
<dbReference type="PROSITE" id="PS00151">
    <property type="entry name" value="ACYLPHOSPHATASE_2"/>
    <property type="match status" value="1"/>
</dbReference>
<comment type="catalytic activity">
    <reaction evidence="4 5">
        <text>an acyl phosphate + H2O = a carboxylate + phosphate + H(+)</text>
        <dbReference type="Rhea" id="RHEA:14965"/>
        <dbReference type="ChEBI" id="CHEBI:15377"/>
        <dbReference type="ChEBI" id="CHEBI:15378"/>
        <dbReference type="ChEBI" id="CHEBI:29067"/>
        <dbReference type="ChEBI" id="CHEBI:43474"/>
        <dbReference type="ChEBI" id="CHEBI:59918"/>
        <dbReference type="EC" id="3.6.1.7"/>
    </reaction>
</comment>
<dbReference type="EMBL" id="JAODUO010000020">
    <property type="protein sequence ID" value="KAK2192932.1"/>
    <property type="molecule type" value="Genomic_DNA"/>
</dbReference>
<comment type="caution">
    <text evidence="8">The sequence shown here is derived from an EMBL/GenBank/DDBJ whole genome shotgun (WGS) entry which is preliminary data.</text>
</comment>
<dbReference type="Gene3D" id="3.30.70.100">
    <property type="match status" value="1"/>
</dbReference>
<accession>A0AAD9PE85</accession>
<evidence type="ECO:0000313" key="8">
    <source>
        <dbReference type="EMBL" id="KAK2192932.1"/>
    </source>
</evidence>